<dbReference type="EMBL" id="JABXWR010000001">
    <property type="protein sequence ID" value="NVO67036.1"/>
    <property type="molecule type" value="Genomic_DNA"/>
</dbReference>
<dbReference type="SUPFAM" id="SSF56801">
    <property type="entry name" value="Acetyl-CoA synthetase-like"/>
    <property type="match status" value="1"/>
</dbReference>
<accession>A0A7K4HP31</accession>
<dbReference type="PANTHER" id="PTHR36932:SF1">
    <property type="entry name" value="CAPSULAR POLYSACCHARIDE BIOSYNTHESIS PROTEIN"/>
    <property type="match status" value="1"/>
</dbReference>
<evidence type="ECO:0000313" key="2">
    <source>
        <dbReference type="Proteomes" id="UP000570823"/>
    </source>
</evidence>
<name>A0A7K4HP31_9EURY</name>
<dbReference type="AlphaFoldDB" id="A0A7K4HP31"/>
<dbReference type="PANTHER" id="PTHR36932">
    <property type="entry name" value="CAPSULAR POLYSACCHARIDE BIOSYNTHESIS PROTEIN"/>
    <property type="match status" value="1"/>
</dbReference>
<dbReference type="GO" id="GO:0016874">
    <property type="term" value="F:ligase activity"/>
    <property type="evidence" value="ECO:0007669"/>
    <property type="project" value="UniProtKB-KW"/>
</dbReference>
<gene>
    <name evidence="1" type="ORF">HWN36_06880</name>
</gene>
<proteinExistence type="predicted"/>
<keyword evidence="2" id="KW-1185">Reference proteome</keyword>
<reference evidence="1 2" key="1">
    <citation type="submission" date="2020-06" db="EMBL/GenBank/DDBJ databases">
        <title>Methanofollis fontis sp. nov., a methanogen isolated from marine sediments near a cold seep at Four-Way Closure Ridge offshore southwestern Taiwan.</title>
        <authorList>
            <person name="Chen S.-C."/>
            <person name="Teng N.-H."/>
            <person name="Lin Y.-S."/>
            <person name="Lai M.-C."/>
            <person name="Chen H.-H."/>
            <person name="Wang C.-C."/>
        </authorList>
    </citation>
    <scope>NUCLEOTIDE SEQUENCE [LARGE SCALE GENOMIC DNA]</scope>
    <source>
        <strain evidence="1 2">DSM 2702</strain>
    </source>
</reference>
<dbReference type="InterPro" id="IPR042099">
    <property type="entry name" value="ANL_N_sf"/>
</dbReference>
<keyword evidence="1" id="KW-0436">Ligase</keyword>
<sequence>MISVSNVRKLLYLRRAMRNQWLKRKEIEEIQRRMMRGMIVHAYDNVPFYHRKFREAGVIPDDIRTVEDLRKIPITTKKELKENFSDLIARGVDPSSCWMPRTSGSTGIPLKAAYGKRDEDYQKAIALRPNLACGQNLRDPWAVLTAPHHILDKKHWFQKLRFLSPSFVNIFADLQEQIRLLEEMQPRVIDGYPSALYLLAREMKRTGRKTINPEIIFSTAEHLSPEMREGIESTFRIRMYDQFGCVEMGRTAWECPEHAGYHMDIDAVVMEFLRDGEPVASGERGEIVYTGLYHYAMPRIRYAVGDVGVPTDEECPCGRGLPLMKEVEGRSDSFIQTPDGRIYPQMTFWAIMRTFAHAEEIAQFRVIQERTDAITVPVVRGKNYREGIDEEIRRHIVGVLGDDVRITVSPVDELPRDPTGKVRTVISHAQIQW</sequence>
<protein>
    <submittedName>
        <fullName evidence="1">Phenylacetate--CoA ligase family protein</fullName>
    </submittedName>
</protein>
<dbReference type="Proteomes" id="UP000570823">
    <property type="component" value="Unassembled WGS sequence"/>
</dbReference>
<dbReference type="InterPro" id="IPR053158">
    <property type="entry name" value="CapK_Type1_Caps_Biosynth"/>
</dbReference>
<evidence type="ECO:0000313" key="1">
    <source>
        <dbReference type="EMBL" id="NVO67036.1"/>
    </source>
</evidence>
<organism evidence="1 2">
    <name type="scientific">Methanofollis tationis</name>
    <dbReference type="NCBI Taxonomy" id="81417"/>
    <lineage>
        <taxon>Archaea</taxon>
        <taxon>Methanobacteriati</taxon>
        <taxon>Methanobacteriota</taxon>
        <taxon>Stenosarchaea group</taxon>
        <taxon>Methanomicrobia</taxon>
        <taxon>Methanomicrobiales</taxon>
        <taxon>Methanomicrobiaceae</taxon>
        <taxon>Methanofollis</taxon>
    </lineage>
</organism>
<dbReference type="Gene3D" id="3.40.50.12780">
    <property type="entry name" value="N-terminal domain of ligase-like"/>
    <property type="match status" value="1"/>
</dbReference>
<comment type="caution">
    <text evidence="1">The sequence shown here is derived from an EMBL/GenBank/DDBJ whole genome shotgun (WGS) entry which is preliminary data.</text>
</comment>